<evidence type="ECO:0000313" key="2">
    <source>
        <dbReference type="Proteomes" id="UP000002045"/>
    </source>
</evidence>
<sequence>MGDNINSVVPMKNTASANTDRIKRGGILWPPFMKIGKMYSLGEINVTVTTLDSWVGDG</sequence>
<organism evidence="1 2">
    <name type="scientific">Xenorhabdus bovienii (strain SS-2004)</name>
    <name type="common">Xenorhabdus nematophila subsp. bovienii</name>
    <dbReference type="NCBI Taxonomy" id="406818"/>
    <lineage>
        <taxon>Bacteria</taxon>
        <taxon>Pseudomonadati</taxon>
        <taxon>Pseudomonadota</taxon>
        <taxon>Gammaproteobacteria</taxon>
        <taxon>Enterobacterales</taxon>
        <taxon>Morganellaceae</taxon>
        <taxon>Xenorhabdus</taxon>
    </lineage>
</organism>
<dbReference type="Proteomes" id="UP000002045">
    <property type="component" value="Chromosome"/>
</dbReference>
<dbReference type="HOGENOM" id="CLU_2978269_0_0_6"/>
<name>D3V1C8_XENBS</name>
<dbReference type="AlphaFoldDB" id="D3V1C8"/>
<protein>
    <submittedName>
        <fullName evidence="1">Uncharacterized protein</fullName>
    </submittedName>
</protein>
<dbReference type="EMBL" id="FN667741">
    <property type="protein sequence ID" value="CBJ81472.1"/>
    <property type="molecule type" value="Genomic_DNA"/>
</dbReference>
<dbReference type="STRING" id="406818.XBJ1_2346"/>
<reference evidence="1" key="1">
    <citation type="journal article" date="2011" name="PLoS ONE">
        <title>The entomopathogenic bacterial endosymbionts xenorhabdus and photorhabdus: convergent lifestyles from divergent genomes.</title>
        <authorList>
            <person name="Chaston J.M."/>
            <person name="Suen G."/>
            <person name="Tucker S.L."/>
            <person name="Andersen A.W."/>
            <person name="Bhasin A."/>
            <person name="Bode E."/>
            <person name="Bode H.B."/>
            <person name="Brachmann A.O."/>
            <person name="Cowles C.E."/>
            <person name="Cowles K.N."/>
            <person name="Darby C."/>
            <person name="de Leon L."/>
            <person name="Drace K."/>
            <person name="Du Z."/>
            <person name="Givaudan A."/>
            <person name="Herbert Tran E.E."/>
            <person name="Jewell K.A."/>
            <person name="Knack J.J."/>
            <person name="Krasomil-Osterfeld K.C."/>
            <person name="Kukor R."/>
            <person name="Lanois A."/>
            <person name="Latreille P."/>
            <person name="Leimgruber N.K."/>
            <person name="Lipke C.M."/>
            <person name="Liu R."/>
            <person name="Lu X."/>
            <person name="Martens E.C."/>
            <person name="Marri P.R."/>
            <person name="Medigue C."/>
            <person name="Menard M.L."/>
            <person name="Miller N.M."/>
            <person name="Morales-Soto N."/>
            <person name="Norton S."/>
            <person name="Ogier J.C."/>
            <person name="Orchard S.S."/>
            <person name="Park D."/>
            <person name="Park Y."/>
            <person name="Qurollo B.A."/>
            <person name="Sugar D.R."/>
            <person name="Richards G.R."/>
            <person name="Rouy Z."/>
            <person name="Slominski B."/>
            <person name="Slominski K."/>
            <person name="Snyder H."/>
            <person name="Tjaden B.C."/>
            <person name="van der Hoeven R."/>
            <person name="Welch R.D."/>
            <person name="Wheeler C."/>
            <person name="Xiang B."/>
            <person name="Barbazuk B."/>
            <person name="Gaudriault S."/>
            <person name="Goodner B."/>
            <person name="Slater S.C."/>
            <person name="Forst S."/>
            <person name="Goldman B.S."/>
            <person name="Goodrich-Blair H."/>
        </authorList>
    </citation>
    <scope>NUCLEOTIDE SEQUENCE [LARGE SCALE GENOMIC DNA]</scope>
    <source>
        <strain evidence="1">SS-2004</strain>
    </source>
</reference>
<dbReference type="KEGG" id="xbo:XBJ1_2346"/>
<evidence type="ECO:0000313" key="1">
    <source>
        <dbReference type="EMBL" id="CBJ81472.1"/>
    </source>
</evidence>
<gene>
    <name evidence="1" type="ordered locus">XBJ1_2346</name>
</gene>
<accession>D3V1C8</accession>
<proteinExistence type="predicted"/>